<evidence type="ECO:0000259" key="2">
    <source>
        <dbReference type="Pfam" id="PF20231"/>
    </source>
</evidence>
<evidence type="ECO:0000313" key="4">
    <source>
        <dbReference type="Proteomes" id="UP000030108"/>
    </source>
</evidence>
<dbReference type="Proteomes" id="UP000030108">
    <property type="component" value="Unassembled WGS sequence"/>
</dbReference>
<evidence type="ECO:0000313" key="3">
    <source>
        <dbReference type="EMBL" id="EUC67534.1"/>
    </source>
</evidence>
<feature type="region of interest" description="Disordered" evidence="1">
    <location>
        <begin position="612"/>
        <end position="696"/>
    </location>
</feature>
<reference evidence="4" key="1">
    <citation type="journal article" date="2014" name="Genome Announc.">
        <title>Draft genome sequence of the plant-pathogenic soil fungus Rhizoctonia solani anastomosis group 3 strain Rhs1AP.</title>
        <authorList>
            <person name="Cubeta M.A."/>
            <person name="Thomas E."/>
            <person name="Dean R.A."/>
            <person name="Jabaji S."/>
            <person name="Neate S.M."/>
            <person name="Tavantzis S."/>
            <person name="Toda T."/>
            <person name="Vilgalys R."/>
            <person name="Bharathan N."/>
            <person name="Fedorova-Abrams N."/>
            <person name="Pakala S.B."/>
            <person name="Pakala S.M."/>
            <person name="Zafar N."/>
            <person name="Joardar V."/>
            <person name="Losada L."/>
            <person name="Nierman W.C."/>
        </authorList>
    </citation>
    <scope>NUCLEOTIDE SEQUENCE [LARGE SCALE GENOMIC DNA]</scope>
    <source>
        <strain evidence="4">AG-3</strain>
    </source>
</reference>
<dbReference type="EMBL" id="JATN01000276">
    <property type="protein sequence ID" value="EUC67534.1"/>
    <property type="molecule type" value="Genomic_DNA"/>
</dbReference>
<dbReference type="Pfam" id="PF20231">
    <property type="entry name" value="DUF6589"/>
    <property type="match status" value="1"/>
</dbReference>
<feature type="domain" description="DUF6589" evidence="2">
    <location>
        <begin position="91"/>
        <end position="557"/>
    </location>
</feature>
<dbReference type="AlphaFoldDB" id="X8JUW7"/>
<feature type="non-terminal residue" evidence="3">
    <location>
        <position position="696"/>
    </location>
</feature>
<accession>X8JUW7</accession>
<proteinExistence type="predicted"/>
<dbReference type="InterPro" id="IPR046496">
    <property type="entry name" value="DUF6589"/>
</dbReference>
<dbReference type="OrthoDB" id="3256296at2759"/>
<comment type="caution">
    <text evidence="3">The sequence shown here is derived from an EMBL/GenBank/DDBJ whole genome shotgun (WGS) entry which is preliminary data.</text>
</comment>
<organism evidence="3 4">
    <name type="scientific">Rhizoctonia solani AG-3 Rhs1AP</name>
    <dbReference type="NCBI Taxonomy" id="1086054"/>
    <lineage>
        <taxon>Eukaryota</taxon>
        <taxon>Fungi</taxon>
        <taxon>Dikarya</taxon>
        <taxon>Basidiomycota</taxon>
        <taxon>Agaricomycotina</taxon>
        <taxon>Agaricomycetes</taxon>
        <taxon>Cantharellales</taxon>
        <taxon>Ceratobasidiaceae</taxon>
        <taxon>Rhizoctonia</taxon>
    </lineage>
</organism>
<evidence type="ECO:0000256" key="1">
    <source>
        <dbReference type="SAM" id="MobiDB-lite"/>
    </source>
</evidence>
<gene>
    <name evidence="3" type="ORF">RSOL_553220</name>
</gene>
<sequence>MGISVSYKTVTDMLKQLAESSAAGTQEIAKKFDFLVVIDNINRLRKFWNPRLGQQDIMMSGAASTLIQMQGVPPGAFKLKPYLDARKQLLRTQLTPDMLWSRIDQQHLGSVLSLHCVNILASHCPSLSDSGLLSYVTNEFRTTFALHRMPEHMVTQAHPLSSTALEQGSAEGCGNNLREILLNELKLPPELVAAILVIISGDLGTVEKLRALMALESSCKHGFPSFSWVLPLVQLWHMGWADLARLISTHWGQAATKDPSNLWHKCALLGRNVKPAERPDYYSAQSLVFDVLEADVLDCWRLLLDVPDLKEHFRTIATLPTGLEFFGMAKVLVTRWASGHARNAALTSAEFWDGPKAPLDNLSDCDSDTPLADIQGICSGHAQNTTRVSLPAPHKAHDPDIPFEGDVCLANSIQRMEESLIHREFAWAVADGDIGRVMQVMAIWQFSFMGANKSKYATELLELACGFMFEFPEALQTAIKNNWLCNFSGLNGCWMPMDLMQEHHIRELKDKAQRRDTDFESSFFQHVISRNIRWFAATRTSVTKAFNDGKDTRSSSHSKTDNSGTVARLLVSLESERVHSFVPGRSHGWLSRDNRSEGRRLMPAKLQHFLHRTSQTASEVLAGEEDEAESGTNGRDELPNDPTIDQDEPQYDSIEPPAPGMIIGGRYIPGDTGDPDLDEIGDLTHMDMMPQELRDL</sequence>
<protein>
    <recommendedName>
        <fullName evidence="2">DUF6589 domain-containing protein</fullName>
    </recommendedName>
</protein>
<name>X8JUW7_9AGAM</name>